<evidence type="ECO:0000313" key="16">
    <source>
        <dbReference type="Proteomes" id="UP001212411"/>
    </source>
</evidence>
<dbReference type="GO" id="GO:0051287">
    <property type="term" value="F:NAD binding"/>
    <property type="evidence" value="ECO:0007669"/>
    <property type="project" value="InterPro"/>
</dbReference>
<dbReference type="PIRSF" id="PIRSF000148">
    <property type="entry name" value="ASA_dh"/>
    <property type="match status" value="1"/>
</dbReference>
<sequence length="357" mass="38510">MVVKKVGILGATGTVGQRFLTLLSDHPNFEVAVLGASARSAGKSYKEATKWKQSVPMSKKVTDMIVKSCDAKEFAQCDIVFSGLDSDFAGEIEKNLRDANIPVLSNAKNYRRTPNVPLVVPTVNTEHLDVLKSQRKENNLDRGCIITNSNCSTAAVVVPLKALQDAFGPIDKVSVVSMQAISGAGYPGVPCLDMLDNVVPYISGEEDKIEWETRKILGGVNESQSAFELNDTVVSAQCNRVPVIDGHLMCISVKFAKANPSVSDVHKALNDYVCEAQKLDCHSAPKQAIVVFDESCPDRPQPRLDRENQNGYAVSVGRIRPDSIFDVKFVSLVHNTVLGAAGAGILNAEVAVKKGLL</sequence>
<dbReference type="InterPro" id="IPR036291">
    <property type="entry name" value="NAD(P)-bd_dom_sf"/>
</dbReference>
<evidence type="ECO:0000256" key="5">
    <source>
        <dbReference type="ARBA" id="ARBA00022605"/>
    </source>
</evidence>
<dbReference type="Gene3D" id="3.40.50.720">
    <property type="entry name" value="NAD(P)-binding Rossmann-like Domain"/>
    <property type="match status" value="1"/>
</dbReference>
<keyword evidence="9" id="KW-0486">Methionine biosynthesis</keyword>
<dbReference type="GO" id="GO:0046983">
    <property type="term" value="F:protein dimerization activity"/>
    <property type="evidence" value="ECO:0007669"/>
    <property type="project" value="InterPro"/>
</dbReference>
<dbReference type="RefSeq" id="XP_056039119.1">
    <property type="nucleotide sequence ID" value="XM_056182902.1"/>
</dbReference>
<keyword evidence="6" id="KW-0791">Threonine biosynthesis</keyword>
<dbReference type="GO" id="GO:0050661">
    <property type="term" value="F:NADP binding"/>
    <property type="evidence" value="ECO:0007669"/>
    <property type="project" value="InterPro"/>
</dbReference>
<evidence type="ECO:0000256" key="8">
    <source>
        <dbReference type="ARBA" id="ARBA00023002"/>
    </source>
</evidence>
<dbReference type="EC" id="1.2.1.11" evidence="4"/>
<dbReference type="GO" id="GO:0009088">
    <property type="term" value="P:threonine biosynthetic process"/>
    <property type="evidence" value="ECO:0007669"/>
    <property type="project" value="UniProtKB-KW"/>
</dbReference>
<comment type="catalytic activity">
    <reaction evidence="10">
        <text>L-aspartate 4-semialdehyde + phosphate + NADP(+) = 4-phospho-L-aspartate + NADPH + H(+)</text>
        <dbReference type="Rhea" id="RHEA:24284"/>
        <dbReference type="ChEBI" id="CHEBI:15378"/>
        <dbReference type="ChEBI" id="CHEBI:43474"/>
        <dbReference type="ChEBI" id="CHEBI:57535"/>
        <dbReference type="ChEBI" id="CHEBI:57783"/>
        <dbReference type="ChEBI" id="CHEBI:58349"/>
        <dbReference type="ChEBI" id="CHEBI:537519"/>
        <dbReference type="EC" id="1.2.1.11"/>
    </reaction>
    <physiologicalReaction direction="right-to-left" evidence="10">
        <dbReference type="Rhea" id="RHEA:24286"/>
    </physiologicalReaction>
</comment>
<dbReference type="SMART" id="SM00859">
    <property type="entry name" value="Semialdhyde_dh"/>
    <property type="match status" value="1"/>
</dbReference>
<evidence type="ECO:0000259" key="14">
    <source>
        <dbReference type="SMART" id="SM00859"/>
    </source>
</evidence>
<evidence type="ECO:0000256" key="11">
    <source>
        <dbReference type="ARBA" id="ARBA00049950"/>
    </source>
</evidence>
<dbReference type="Pfam" id="PF02774">
    <property type="entry name" value="Semialdhyde_dhC"/>
    <property type="match status" value="1"/>
</dbReference>
<dbReference type="Pfam" id="PF01118">
    <property type="entry name" value="Semialdhyde_dh"/>
    <property type="match status" value="1"/>
</dbReference>
<feature type="domain" description="Semialdehyde dehydrogenase NAD-binding" evidence="14">
    <location>
        <begin position="5"/>
        <end position="131"/>
    </location>
</feature>
<dbReference type="EMBL" id="CP115613">
    <property type="protein sequence ID" value="WBW74876.1"/>
    <property type="molecule type" value="Genomic_DNA"/>
</dbReference>
<keyword evidence="7" id="KW-0521">NADP</keyword>
<organism evidence="15 16">
    <name type="scientific">Schizosaccharomyces osmophilus</name>
    <dbReference type="NCBI Taxonomy" id="2545709"/>
    <lineage>
        <taxon>Eukaryota</taxon>
        <taxon>Fungi</taxon>
        <taxon>Dikarya</taxon>
        <taxon>Ascomycota</taxon>
        <taxon>Taphrinomycotina</taxon>
        <taxon>Schizosaccharomycetes</taxon>
        <taxon>Schizosaccharomycetales</taxon>
        <taxon>Schizosaccharomycetaceae</taxon>
        <taxon>Schizosaccharomyces</taxon>
    </lineage>
</organism>
<dbReference type="FunFam" id="3.30.360.10:FF:000016">
    <property type="entry name" value="Probable aspartate-semialdehyde dehydrogenase"/>
    <property type="match status" value="1"/>
</dbReference>
<keyword evidence="16" id="KW-1185">Reference proteome</keyword>
<evidence type="ECO:0000256" key="1">
    <source>
        <dbReference type="ARBA" id="ARBA00005021"/>
    </source>
</evidence>
<evidence type="ECO:0000313" key="15">
    <source>
        <dbReference type="EMBL" id="WBW74876.1"/>
    </source>
</evidence>
<dbReference type="NCBIfam" id="TIGR00978">
    <property type="entry name" value="asd_EA"/>
    <property type="match status" value="1"/>
</dbReference>
<dbReference type="PANTHER" id="PTHR46718:SF1">
    <property type="entry name" value="ASPARTATE-SEMIALDEHYDE DEHYDROGENASE"/>
    <property type="match status" value="1"/>
</dbReference>
<gene>
    <name evidence="15" type="primary">hom2</name>
    <name evidence="15" type="ORF">SOMG_04115</name>
</gene>
<comment type="function">
    <text evidence="11">Catalyzes the NADPH-dependent formation of L-aspartate 4-semialdehyde (L-ASA) by the reductive dephosphorylation of 4-phospho-L-aspartate. Mediates the second step in the biosynthesis of amino acids that derive from aspartate (the aspartate family of amino acids), including methioinine and threonine, the latter of which is a precursor to isoleucine.</text>
</comment>
<evidence type="ECO:0000256" key="7">
    <source>
        <dbReference type="ARBA" id="ARBA00022857"/>
    </source>
</evidence>
<dbReference type="GO" id="GO:0009086">
    <property type="term" value="P:methionine biosynthetic process"/>
    <property type="evidence" value="ECO:0007669"/>
    <property type="project" value="UniProtKB-KW"/>
</dbReference>
<accession>A0AAE9WEF5</accession>
<dbReference type="GeneID" id="80877591"/>
<evidence type="ECO:0000256" key="4">
    <source>
        <dbReference type="ARBA" id="ARBA00013120"/>
    </source>
</evidence>
<keyword evidence="8" id="KW-0560">Oxidoreductase</keyword>
<dbReference type="FunFam" id="3.40.50.720:FF:000200">
    <property type="entry name" value="Aspartate-semialdehyde dehydrogenase"/>
    <property type="match status" value="1"/>
</dbReference>
<evidence type="ECO:0000256" key="9">
    <source>
        <dbReference type="ARBA" id="ARBA00023167"/>
    </source>
</evidence>
<dbReference type="Proteomes" id="UP001212411">
    <property type="component" value="Chromosome 3"/>
</dbReference>
<name>A0AAE9WEF5_9SCHI</name>
<reference evidence="15 16" key="1">
    <citation type="journal article" date="2023" name="G3 (Bethesda)">
        <title>A high-quality reference genome for the fission yeast Schizosaccharomyces osmophilus.</title>
        <authorList>
            <person name="Jia G.S."/>
            <person name="Zhang W.C."/>
            <person name="Liang Y."/>
            <person name="Liu X.H."/>
            <person name="Rhind N."/>
            <person name="Pidoux A."/>
            <person name="Brysch-Herzberg M."/>
            <person name="Du L.L."/>
        </authorList>
    </citation>
    <scope>NUCLEOTIDE SEQUENCE [LARGE SCALE GENOMIC DNA]</scope>
    <source>
        <strain evidence="15 16">CBS 15793</strain>
    </source>
</reference>
<dbReference type="PANTHER" id="PTHR46718">
    <property type="entry name" value="ASPARTATE-SEMIALDEHYDE DEHYDROGENASE"/>
    <property type="match status" value="1"/>
</dbReference>
<comment type="pathway">
    <text evidence="1">Amino-acid biosynthesis; L-methionine biosynthesis via de novo pathway; L-homoserine from L-aspartate: step 2/3.</text>
</comment>
<keyword evidence="5" id="KW-0028">Amino-acid biosynthesis</keyword>
<dbReference type="GO" id="GO:0004073">
    <property type="term" value="F:aspartate-semialdehyde dehydrogenase activity"/>
    <property type="evidence" value="ECO:0007669"/>
    <property type="project" value="UniProtKB-EC"/>
</dbReference>
<evidence type="ECO:0000256" key="3">
    <source>
        <dbReference type="ARBA" id="ARBA00010584"/>
    </source>
</evidence>
<evidence type="ECO:0000256" key="13">
    <source>
        <dbReference type="PIRSR" id="PIRSR000148-1"/>
    </source>
</evidence>
<evidence type="ECO:0000256" key="2">
    <source>
        <dbReference type="ARBA" id="ARBA00005097"/>
    </source>
</evidence>
<dbReference type="SUPFAM" id="SSF55347">
    <property type="entry name" value="Glyceraldehyde-3-phosphate dehydrogenase-like, C-terminal domain"/>
    <property type="match status" value="1"/>
</dbReference>
<feature type="active site" description="Acyl-thioester intermediate" evidence="13">
    <location>
        <position position="151"/>
    </location>
</feature>
<dbReference type="Gene3D" id="3.30.360.10">
    <property type="entry name" value="Dihydrodipicolinate Reductase, domain 2"/>
    <property type="match status" value="1"/>
</dbReference>
<dbReference type="InterPro" id="IPR012280">
    <property type="entry name" value="Semialdhyde_DH_dimer_dom"/>
</dbReference>
<evidence type="ECO:0000256" key="10">
    <source>
        <dbReference type="ARBA" id="ARBA00049864"/>
    </source>
</evidence>
<dbReference type="InterPro" id="IPR051823">
    <property type="entry name" value="ASADH-related"/>
</dbReference>
<feature type="active site" description="Proton acceptor" evidence="13">
    <location>
        <position position="247"/>
    </location>
</feature>
<proteinExistence type="inferred from homology"/>
<comment type="similarity">
    <text evidence="3">Belongs to the aspartate-semialdehyde dehydrogenase family.</text>
</comment>
<dbReference type="CDD" id="cd02315">
    <property type="entry name" value="ScASADH_like_N"/>
    <property type="match status" value="1"/>
</dbReference>
<dbReference type="CDD" id="cd18130">
    <property type="entry name" value="ASADH_C_arch_fung_like"/>
    <property type="match status" value="1"/>
</dbReference>
<dbReference type="InterPro" id="IPR000534">
    <property type="entry name" value="Semialdehyde_DH_NAD-bd"/>
</dbReference>
<dbReference type="KEGG" id="som:SOMG_04115"/>
<protein>
    <recommendedName>
        <fullName evidence="12">Aspartate-semialdehyde dehydrogenase</fullName>
        <ecNumber evidence="4">1.2.1.11</ecNumber>
    </recommendedName>
</protein>
<dbReference type="NCBIfam" id="NF006416">
    <property type="entry name" value="PRK08664.1"/>
    <property type="match status" value="1"/>
</dbReference>
<comment type="pathway">
    <text evidence="2">Amino-acid biosynthesis; L-threonine biosynthesis; L-threonine from L-aspartate: step 2/5.</text>
</comment>
<dbReference type="SUPFAM" id="SSF51735">
    <property type="entry name" value="NAD(P)-binding Rossmann-fold domains"/>
    <property type="match status" value="1"/>
</dbReference>
<dbReference type="InterPro" id="IPR005676">
    <property type="entry name" value="Asp_semi-ald_DH_pep-lack"/>
</dbReference>
<evidence type="ECO:0000256" key="6">
    <source>
        <dbReference type="ARBA" id="ARBA00022697"/>
    </source>
</evidence>
<dbReference type="AlphaFoldDB" id="A0AAE9WEF5"/>
<evidence type="ECO:0000256" key="12">
    <source>
        <dbReference type="ARBA" id="ARBA00050041"/>
    </source>
</evidence>